<sequence>MTTTRETGTATGTGRVDGRRAAAARVAALGRAELTLLLRNKTMLFTALLLPALVTFGMRGVVDQMGDGLDHVGLTVGTVLVPASVGFVLLFAVYSNLVGTYVVRREELVLKRLRTGSATDTEILVAAALPSAVIAVVQCAVLLACGALVLDLEAPRRPDLLLLGLLLGTVTMAALAAVSAAFTSSAEAAQLTPMPLMLVSFAGSGLMIPLELFPDRVADICRLLPLTGPMELVRGGWTGTLGGADTLKALAVSVGWTALSVYAVRRWFRWDPRR</sequence>
<dbReference type="InterPro" id="IPR052902">
    <property type="entry name" value="ABC-2_transporter"/>
</dbReference>
<evidence type="ECO:0000256" key="5">
    <source>
        <dbReference type="ARBA" id="ARBA00023251"/>
    </source>
</evidence>
<feature type="transmembrane region" description="Helical" evidence="6">
    <location>
        <begin position="161"/>
        <end position="182"/>
    </location>
</feature>
<evidence type="ECO:0000259" key="7">
    <source>
        <dbReference type="Pfam" id="PF01061"/>
    </source>
</evidence>
<dbReference type="EMBL" id="WMLF01000095">
    <property type="protein sequence ID" value="MBB1243736.1"/>
    <property type="molecule type" value="Genomic_DNA"/>
</dbReference>
<feature type="transmembrane region" description="Helical" evidence="6">
    <location>
        <begin position="123"/>
        <end position="149"/>
    </location>
</feature>
<keyword evidence="4 6" id="KW-0472">Membrane</keyword>
<dbReference type="InterPro" id="IPR013525">
    <property type="entry name" value="ABC2_TM"/>
</dbReference>
<evidence type="ECO:0000256" key="1">
    <source>
        <dbReference type="ARBA" id="ARBA00004141"/>
    </source>
</evidence>
<comment type="caution">
    <text evidence="8">The sequence shown here is derived from an EMBL/GenBank/DDBJ whole genome shotgun (WGS) entry which is preliminary data.</text>
</comment>
<dbReference type="Pfam" id="PF01061">
    <property type="entry name" value="ABC2_membrane"/>
    <property type="match status" value="1"/>
</dbReference>
<keyword evidence="5" id="KW-0046">Antibiotic resistance</keyword>
<accession>A0ABR6EEH0</accession>
<dbReference type="PANTHER" id="PTHR43027:SF2">
    <property type="entry name" value="TRANSPORT PERMEASE PROTEIN"/>
    <property type="match status" value="1"/>
</dbReference>
<keyword evidence="2 6" id="KW-0812">Transmembrane</keyword>
<dbReference type="InterPro" id="IPR000412">
    <property type="entry name" value="ABC_2_transport"/>
</dbReference>
<keyword evidence="3 6" id="KW-1133">Transmembrane helix</keyword>
<evidence type="ECO:0000256" key="3">
    <source>
        <dbReference type="ARBA" id="ARBA00022989"/>
    </source>
</evidence>
<proteinExistence type="predicted"/>
<dbReference type="PIRSF" id="PIRSF006648">
    <property type="entry name" value="DrrB"/>
    <property type="match status" value="1"/>
</dbReference>
<organism evidence="8 9">
    <name type="scientific">Streptomyces durbertensis</name>
    <dbReference type="NCBI Taxonomy" id="2448886"/>
    <lineage>
        <taxon>Bacteria</taxon>
        <taxon>Bacillati</taxon>
        <taxon>Actinomycetota</taxon>
        <taxon>Actinomycetes</taxon>
        <taxon>Kitasatosporales</taxon>
        <taxon>Streptomycetaceae</taxon>
        <taxon>Streptomyces</taxon>
    </lineage>
</organism>
<comment type="subcellular location">
    <subcellularLocation>
        <location evidence="1">Membrane</location>
        <topology evidence="1">Multi-pass membrane protein</topology>
    </subcellularLocation>
</comment>
<evidence type="ECO:0000256" key="6">
    <source>
        <dbReference type="SAM" id="Phobius"/>
    </source>
</evidence>
<evidence type="ECO:0000313" key="8">
    <source>
        <dbReference type="EMBL" id="MBB1243736.1"/>
    </source>
</evidence>
<evidence type="ECO:0000256" key="2">
    <source>
        <dbReference type="ARBA" id="ARBA00022692"/>
    </source>
</evidence>
<gene>
    <name evidence="8" type="ORF">GL263_09210</name>
</gene>
<keyword evidence="9" id="KW-1185">Reference proteome</keyword>
<feature type="domain" description="ABC-2 type transporter transmembrane" evidence="7">
    <location>
        <begin position="27"/>
        <end position="235"/>
    </location>
</feature>
<evidence type="ECO:0000313" key="9">
    <source>
        <dbReference type="Proteomes" id="UP000766698"/>
    </source>
</evidence>
<evidence type="ECO:0000256" key="4">
    <source>
        <dbReference type="ARBA" id="ARBA00023136"/>
    </source>
</evidence>
<name>A0ABR6EEH0_9ACTN</name>
<protein>
    <submittedName>
        <fullName evidence="8">ABC transporter permease</fullName>
    </submittedName>
</protein>
<feature type="transmembrane region" description="Helical" evidence="6">
    <location>
        <begin position="43"/>
        <end position="62"/>
    </location>
</feature>
<dbReference type="PANTHER" id="PTHR43027">
    <property type="entry name" value="DOXORUBICIN RESISTANCE ABC TRANSPORTER PERMEASE PROTEIN DRRC-RELATED"/>
    <property type="match status" value="1"/>
</dbReference>
<dbReference type="Proteomes" id="UP000766698">
    <property type="component" value="Unassembled WGS sequence"/>
</dbReference>
<reference evidence="9" key="1">
    <citation type="journal article" date="2020" name="Syst. Appl. Microbiol.">
        <title>Streptomyces alkaliterrae sp. nov., isolated from an alkaline soil, and emended descriptions of Streptomyces alkaliphilus, Streptomyces calidiresistens and Streptomyces durbertensis.</title>
        <authorList>
            <person name="Swiecimska M."/>
            <person name="Golinska P."/>
            <person name="Nouioui I."/>
            <person name="Wypij M."/>
            <person name="Rai M."/>
            <person name="Sangal V."/>
            <person name="Goodfellow M."/>
        </authorList>
    </citation>
    <scope>NUCLEOTIDE SEQUENCE [LARGE SCALE GENOMIC DNA]</scope>
    <source>
        <strain evidence="9">DSM 104538</strain>
    </source>
</reference>
<feature type="transmembrane region" description="Helical" evidence="6">
    <location>
        <begin position="74"/>
        <end position="103"/>
    </location>
</feature>